<keyword evidence="3" id="KW-1185">Reference proteome</keyword>
<protein>
    <submittedName>
        <fullName evidence="2">Uncharacterized protein</fullName>
    </submittedName>
</protein>
<organism evidence="2 3">
    <name type="scientific">Actinoplanes derwentensis</name>
    <dbReference type="NCBI Taxonomy" id="113562"/>
    <lineage>
        <taxon>Bacteria</taxon>
        <taxon>Bacillati</taxon>
        <taxon>Actinomycetota</taxon>
        <taxon>Actinomycetes</taxon>
        <taxon>Micromonosporales</taxon>
        <taxon>Micromonosporaceae</taxon>
        <taxon>Actinoplanes</taxon>
    </lineage>
</organism>
<gene>
    <name evidence="2" type="ORF">SAMN04489716_5112</name>
</gene>
<sequence>MVSSDEELFLAGKIGVGEYLERGQKQAEGWIRVERDGNYRPPTLRLLHIFAASAAALYMTLAAIFFLTESTTAAFASALVSMGFTVCIILYRAVRNGLD</sequence>
<dbReference type="EMBL" id="LT629758">
    <property type="protein sequence ID" value="SDT64149.1"/>
    <property type="molecule type" value="Genomic_DNA"/>
</dbReference>
<dbReference type="AlphaFoldDB" id="A0A1H2C1U1"/>
<name>A0A1H2C1U1_9ACTN</name>
<proteinExistence type="predicted"/>
<feature type="transmembrane region" description="Helical" evidence="1">
    <location>
        <begin position="73"/>
        <end position="94"/>
    </location>
</feature>
<keyword evidence="1" id="KW-1133">Transmembrane helix</keyword>
<dbReference type="RefSeq" id="WP_157751782.1">
    <property type="nucleotide sequence ID" value="NZ_BOMJ01000017.1"/>
</dbReference>
<feature type="transmembrane region" description="Helical" evidence="1">
    <location>
        <begin position="46"/>
        <end position="67"/>
    </location>
</feature>
<keyword evidence="1" id="KW-0812">Transmembrane</keyword>
<evidence type="ECO:0000256" key="1">
    <source>
        <dbReference type="SAM" id="Phobius"/>
    </source>
</evidence>
<evidence type="ECO:0000313" key="2">
    <source>
        <dbReference type="EMBL" id="SDT64149.1"/>
    </source>
</evidence>
<accession>A0A1H2C1U1</accession>
<dbReference type="Proteomes" id="UP000198688">
    <property type="component" value="Chromosome I"/>
</dbReference>
<reference evidence="2 3" key="1">
    <citation type="submission" date="2016-10" db="EMBL/GenBank/DDBJ databases">
        <authorList>
            <person name="de Groot N.N."/>
        </authorList>
    </citation>
    <scope>NUCLEOTIDE SEQUENCE [LARGE SCALE GENOMIC DNA]</scope>
    <source>
        <strain evidence="2 3">DSM 43941</strain>
    </source>
</reference>
<evidence type="ECO:0000313" key="3">
    <source>
        <dbReference type="Proteomes" id="UP000198688"/>
    </source>
</evidence>
<keyword evidence="1" id="KW-0472">Membrane</keyword>